<name>A0ABR6BHB8_9PSEU</name>
<dbReference type="PANTHER" id="PTHR13504:SF38">
    <property type="entry name" value="FIDO DOMAIN-CONTAINING PROTEIN"/>
    <property type="match status" value="1"/>
</dbReference>
<dbReference type="EMBL" id="JACJID010000002">
    <property type="protein sequence ID" value="MBA8926277.1"/>
    <property type="molecule type" value="Genomic_DNA"/>
</dbReference>
<comment type="caution">
    <text evidence="3">The sequence shown here is derived from an EMBL/GenBank/DDBJ whole genome shotgun (WGS) entry which is preliminary data.</text>
</comment>
<dbReference type="Gene3D" id="1.10.3290.10">
    <property type="entry name" value="Fido-like domain"/>
    <property type="match status" value="1"/>
</dbReference>
<proteinExistence type="predicted"/>
<reference evidence="3 4" key="1">
    <citation type="submission" date="2020-08" db="EMBL/GenBank/DDBJ databases">
        <title>Genomic Encyclopedia of Archaeal and Bacterial Type Strains, Phase II (KMG-II): from individual species to whole genera.</title>
        <authorList>
            <person name="Goeker M."/>
        </authorList>
    </citation>
    <scope>NUCLEOTIDE SEQUENCE [LARGE SCALE GENOMIC DNA]</scope>
    <source>
        <strain evidence="3 4">DSM 43850</strain>
    </source>
</reference>
<evidence type="ECO:0000313" key="3">
    <source>
        <dbReference type="EMBL" id="MBA8926277.1"/>
    </source>
</evidence>
<keyword evidence="4" id="KW-1185">Reference proteome</keyword>
<protein>
    <submittedName>
        <fullName evidence="3">Fic family protein</fullName>
    </submittedName>
</protein>
<organism evidence="3 4">
    <name type="scientific">Kutzneria viridogrisea</name>
    <dbReference type="NCBI Taxonomy" id="47990"/>
    <lineage>
        <taxon>Bacteria</taxon>
        <taxon>Bacillati</taxon>
        <taxon>Actinomycetota</taxon>
        <taxon>Actinomycetes</taxon>
        <taxon>Pseudonocardiales</taxon>
        <taxon>Pseudonocardiaceae</taxon>
        <taxon>Kutzneria</taxon>
    </lineage>
</organism>
<dbReference type="Pfam" id="PF13784">
    <property type="entry name" value="Fic_N"/>
    <property type="match status" value="1"/>
</dbReference>
<dbReference type="RefSeq" id="WP_158510882.1">
    <property type="nucleotide sequence ID" value="NZ_BAAABQ010000009.1"/>
</dbReference>
<sequence length="370" mass="40518">MASAEQALGRLDEAAHRLPDPRILIRATQIREVQSSAHLDSEQAGLLEVLLVDLPGVHPKSSMEPVLDAYLKASKLGFEAVSSGAAVDIELLVGISRAFAGEQAVMAVDDVMRHEPGWLGTSVADAVLLTSPVQPDMTAALAQWETWAVGECTLPLVGKLALGHYQLEVLQPFRFGNGNIARLYVGLELCRAGVLRGHFLPISVWLDRHQDRYRTHIRRVVDTGDFEPWLVFFAEGVREASLGQVRLVRSLEATRDDLLRRLARPGSSRNTGAIRAVLAGLLANPVTNNNQISKRHRMSVKAATEITKRLLQEGFVENLDAKTYGKVYVARDYLRLLTLNDPPPPQQDSEAFEDLTEFGGESPLGPLSGG</sequence>
<dbReference type="PANTHER" id="PTHR13504">
    <property type="entry name" value="FIDO DOMAIN-CONTAINING PROTEIN DDB_G0283145"/>
    <property type="match status" value="1"/>
</dbReference>
<feature type="region of interest" description="Disordered" evidence="1">
    <location>
        <begin position="339"/>
        <end position="370"/>
    </location>
</feature>
<feature type="compositionally biased region" description="Low complexity" evidence="1">
    <location>
        <begin position="359"/>
        <end position="370"/>
    </location>
</feature>
<evidence type="ECO:0000256" key="1">
    <source>
        <dbReference type="SAM" id="MobiDB-lite"/>
    </source>
</evidence>
<accession>A0ABR6BHB8</accession>
<dbReference type="InterPro" id="IPR040198">
    <property type="entry name" value="Fido_containing"/>
</dbReference>
<dbReference type="Proteomes" id="UP000517916">
    <property type="component" value="Unassembled WGS sequence"/>
</dbReference>
<dbReference type="InterPro" id="IPR003812">
    <property type="entry name" value="Fido"/>
</dbReference>
<dbReference type="SUPFAM" id="SSF140931">
    <property type="entry name" value="Fic-like"/>
    <property type="match status" value="1"/>
</dbReference>
<dbReference type="InterPro" id="IPR036597">
    <property type="entry name" value="Fido-like_dom_sf"/>
</dbReference>
<gene>
    <name evidence="3" type="ORF">BC739_003476</name>
</gene>
<evidence type="ECO:0000259" key="2">
    <source>
        <dbReference type="PROSITE" id="PS51459"/>
    </source>
</evidence>
<dbReference type="InterPro" id="IPR025758">
    <property type="entry name" value="Fic/DOC_N"/>
</dbReference>
<evidence type="ECO:0000313" key="4">
    <source>
        <dbReference type="Proteomes" id="UP000517916"/>
    </source>
</evidence>
<dbReference type="PROSITE" id="PS51459">
    <property type="entry name" value="FIDO"/>
    <property type="match status" value="1"/>
</dbReference>
<feature type="domain" description="Fido" evidence="2">
    <location>
        <begin position="87"/>
        <end position="235"/>
    </location>
</feature>